<accession>A0AAD7GME2</accession>
<dbReference type="EMBL" id="JARKIB010000603">
    <property type="protein sequence ID" value="KAJ7697780.1"/>
    <property type="molecule type" value="Genomic_DNA"/>
</dbReference>
<proteinExistence type="predicted"/>
<dbReference type="Proteomes" id="UP001215598">
    <property type="component" value="Unassembled WGS sequence"/>
</dbReference>
<protein>
    <submittedName>
        <fullName evidence="1">Uncharacterized protein</fullName>
    </submittedName>
</protein>
<evidence type="ECO:0000313" key="2">
    <source>
        <dbReference type="Proteomes" id="UP001215598"/>
    </source>
</evidence>
<feature type="non-terminal residue" evidence="1">
    <location>
        <position position="1"/>
    </location>
</feature>
<keyword evidence="2" id="KW-1185">Reference proteome</keyword>
<gene>
    <name evidence="1" type="ORF">B0H16DRAFT_818533</name>
</gene>
<comment type="caution">
    <text evidence="1">The sequence shown here is derived from an EMBL/GenBank/DDBJ whole genome shotgun (WGS) entry which is preliminary data.</text>
</comment>
<name>A0AAD7GME2_9AGAR</name>
<evidence type="ECO:0000313" key="1">
    <source>
        <dbReference type="EMBL" id="KAJ7697780.1"/>
    </source>
</evidence>
<reference evidence="1" key="1">
    <citation type="submission" date="2023-03" db="EMBL/GenBank/DDBJ databases">
        <title>Massive genome expansion in bonnet fungi (Mycena s.s.) driven by repeated elements and novel gene families across ecological guilds.</title>
        <authorList>
            <consortium name="Lawrence Berkeley National Laboratory"/>
            <person name="Harder C.B."/>
            <person name="Miyauchi S."/>
            <person name="Viragh M."/>
            <person name="Kuo A."/>
            <person name="Thoen E."/>
            <person name="Andreopoulos B."/>
            <person name="Lu D."/>
            <person name="Skrede I."/>
            <person name="Drula E."/>
            <person name="Henrissat B."/>
            <person name="Morin E."/>
            <person name="Kohler A."/>
            <person name="Barry K."/>
            <person name="LaButti K."/>
            <person name="Morin E."/>
            <person name="Salamov A."/>
            <person name="Lipzen A."/>
            <person name="Mereny Z."/>
            <person name="Hegedus B."/>
            <person name="Baldrian P."/>
            <person name="Stursova M."/>
            <person name="Weitz H."/>
            <person name="Taylor A."/>
            <person name="Grigoriev I.V."/>
            <person name="Nagy L.G."/>
            <person name="Martin F."/>
            <person name="Kauserud H."/>
        </authorList>
    </citation>
    <scope>NUCLEOTIDE SEQUENCE</scope>
    <source>
        <strain evidence="1">CBHHK182m</strain>
    </source>
</reference>
<dbReference type="AlphaFoldDB" id="A0AAD7GME2"/>
<organism evidence="1 2">
    <name type="scientific">Mycena metata</name>
    <dbReference type="NCBI Taxonomy" id="1033252"/>
    <lineage>
        <taxon>Eukaryota</taxon>
        <taxon>Fungi</taxon>
        <taxon>Dikarya</taxon>
        <taxon>Basidiomycota</taxon>
        <taxon>Agaricomycotina</taxon>
        <taxon>Agaricomycetes</taxon>
        <taxon>Agaricomycetidae</taxon>
        <taxon>Agaricales</taxon>
        <taxon>Marasmiineae</taxon>
        <taxon>Mycenaceae</taxon>
        <taxon>Mycena</taxon>
    </lineage>
</organism>
<sequence>MPVPTIPLTKTLNRGGKRVVSPSYDVENVPPEIWAIIARLTSRESLARLCSVSLHFCFAFSPLLYANTVNPPITAKQSARLIETLHDATTYSWKPHPVSLIRSLGLMDGDGTDKSKDKAKATRALKNLAFGSPHTRGSVLRALHWSLEAGVNELGSVLGPPGNFPHLRELVVSSKGRNNNFNFVHIPQLEALGLDLNLDAAIEKYWSDYEETANKLLYKLAEAIQMLPTSSPLLKTFQLKL</sequence>